<organism evidence="3 4">
    <name type="scientific">Methanolacinia petrolearia (strain DSM 11571 / OCM 486 / SEBR 4847)</name>
    <name type="common">Methanoplanus petrolearius</name>
    <dbReference type="NCBI Taxonomy" id="679926"/>
    <lineage>
        <taxon>Archaea</taxon>
        <taxon>Methanobacteriati</taxon>
        <taxon>Methanobacteriota</taxon>
        <taxon>Stenosarchaea group</taxon>
        <taxon>Methanomicrobia</taxon>
        <taxon>Methanomicrobiales</taxon>
        <taxon>Methanomicrobiaceae</taxon>
        <taxon>Methanolacinia</taxon>
    </lineage>
</organism>
<feature type="domain" description="DUF8168" evidence="1">
    <location>
        <begin position="124"/>
        <end position="236"/>
    </location>
</feature>
<protein>
    <submittedName>
        <fullName evidence="3">Uncharacterized protein</fullName>
    </submittedName>
</protein>
<dbReference type="OrthoDB" id="386433at2157"/>
<dbReference type="InterPro" id="IPR059013">
    <property type="entry name" value="DUF8168_N"/>
</dbReference>
<dbReference type="HOGENOM" id="CLU_1163947_0_0_2"/>
<dbReference type="InterPro" id="IPR059012">
    <property type="entry name" value="DUF8168_C"/>
</dbReference>
<dbReference type="GeneID" id="9744448"/>
<dbReference type="STRING" id="679926.Mpet_1970"/>
<dbReference type="KEGG" id="mpi:Mpet_1970"/>
<dbReference type="EMBL" id="CP002117">
    <property type="protein sequence ID" value="ADN36720.1"/>
    <property type="molecule type" value="Genomic_DNA"/>
</dbReference>
<evidence type="ECO:0000313" key="3">
    <source>
        <dbReference type="EMBL" id="ADN36720.1"/>
    </source>
</evidence>
<dbReference type="Pfam" id="PF26504">
    <property type="entry name" value="DUF8168_C"/>
    <property type="match status" value="1"/>
</dbReference>
<gene>
    <name evidence="3" type="ordered locus">Mpet_1970</name>
</gene>
<feature type="domain" description="DUF8168" evidence="2">
    <location>
        <begin position="8"/>
        <end position="103"/>
    </location>
</feature>
<name>E1RJ50_METP4</name>
<dbReference type="RefSeq" id="WP_013329897.1">
    <property type="nucleotide sequence ID" value="NC_014507.1"/>
</dbReference>
<proteinExistence type="predicted"/>
<dbReference type="AlphaFoldDB" id="E1RJ50"/>
<reference evidence="3 4" key="1">
    <citation type="journal article" date="2010" name="Stand. Genomic Sci.">
        <title>Complete genome sequence of Methanoplanus petrolearius type strain (SEBR 4847).</title>
        <authorList>
            <person name="Brambilla E."/>
            <person name="Djao O.D."/>
            <person name="Daligault H."/>
            <person name="Lapidus A."/>
            <person name="Lucas S."/>
            <person name="Hammon N."/>
            <person name="Nolan M."/>
            <person name="Tice H."/>
            <person name="Cheng J.F."/>
            <person name="Han C."/>
            <person name="Tapia R."/>
            <person name="Goodwin L."/>
            <person name="Pitluck S."/>
            <person name="Liolios K."/>
            <person name="Ivanova N."/>
            <person name="Mavromatis K."/>
            <person name="Mikhailova N."/>
            <person name="Pati A."/>
            <person name="Chen A."/>
            <person name="Palaniappan K."/>
            <person name="Land M."/>
            <person name="Hauser L."/>
            <person name="Chang Y.J."/>
            <person name="Jeffries C.D."/>
            <person name="Rohde M."/>
            <person name="Spring S."/>
            <person name="Sikorski J."/>
            <person name="Goker M."/>
            <person name="Woyke T."/>
            <person name="Bristow J."/>
            <person name="Eisen J.A."/>
            <person name="Markowitz V."/>
            <person name="Hugenholtz P."/>
            <person name="Kyrpides N.C."/>
            <person name="Klenk H.P."/>
        </authorList>
    </citation>
    <scope>NUCLEOTIDE SEQUENCE [LARGE SCALE GENOMIC DNA]</scope>
    <source>
        <strain evidence="4">DSM 11571 / OCM 486 / SEBR 4847</strain>
    </source>
</reference>
<evidence type="ECO:0000259" key="2">
    <source>
        <dbReference type="Pfam" id="PF26505"/>
    </source>
</evidence>
<dbReference type="Pfam" id="PF26505">
    <property type="entry name" value="DUF8168_N"/>
    <property type="match status" value="1"/>
</dbReference>
<accession>E1RJ50</accession>
<keyword evidence="4" id="KW-1185">Reference proteome</keyword>
<sequence>MSEKNYTYIFSGKVFPERANVNYSKLNMAIKWKDYHIKGMVSILLSQITARFSCDKKIVDILTFRNIVSELIRFMVDTVGYTNGCGYDIEITSCIDSEDNITIFGVNIENDIENFSKQRPCGVPEIIQLANSEYGPYLRFSFSDLRESIKNPSQTGFFCFRAIESLRQYFVIKYSLRDHQSWEKFRNCLNIERDKIDYIKNFSDPVRHGNRIHITSKERLKVMADTWDIVDNYVEYGLQNLKQCNSE</sequence>
<evidence type="ECO:0000313" key="4">
    <source>
        <dbReference type="Proteomes" id="UP000006565"/>
    </source>
</evidence>
<evidence type="ECO:0000259" key="1">
    <source>
        <dbReference type="Pfam" id="PF26504"/>
    </source>
</evidence>
<dbReference type="Proteomes" id="UP000006565">
    <property type="component" value="Chromosome"/>
</dbReference>